<evidence type="ECO:0000256" key="4">
    <source>
        <dbReference type="ARBA" id="ARBA00022723"/>
    </source>
</evidence>
<evidence type="ECO:0000256" key="1">
    <source>
        <dbReference type="ARBA" id="ARBA00004123"/>
    </source>
</evidence>
<evidence type="ECO:0000259" key="13">
    <source>
        <dbReference type="Pfam" id="PF00870"/>
    </source>
</evidence>
<comment type="caution">
    <text evidence="14">The sequence shown here is derived from an EMBL/GenBank/DDBJ whole genome shotgun (WGS) entry which is preliminary data.</text>
</comment>
<dbReference type="InterPro" id="IPR002117">
    <property type="entry name" value="p53_tumour_suppressor"/>
</dbReference>
<comment type="similarity">
    <text evidence="2">Belongs to the p53 family.</text>
</comment>
<evidence type="ECO:0000256" key="12">
    <source>
        <dbReference type="PIRSR" id="PIRSR602117-3"/>
    </source>
</evidence>
<evidence type="ECO:0000256" key="6">
    <source>
        <dbReference type="ARBA" id="ARBA00023015"/>
    </source>
</evidence>
<sequence>MQQQFNEVQIPDLLLPLLPASPGSSSDDYEGPFKFKILIDQHRTRNSWIYSPILNKVFIRVADPFPIDFKWNPQVNNLYVRATPLFSQPQHAQELVTRCIPHTRATYETNRDVPQYIWDHVIRCQSVNAEYYGNKEEKRHLNVLVPLGVPRTGMNTVRLLYSFMCQNACHTGMNQKPFEVVFTLEDEGGTVYGRKKLSVKVCSCPKRGKEKEENDFFKKMSFHGAALPNKRRKTKKVGKKSFTVISALDTRQYTAKIRTSSKQNLIFLLKRAYNIMAGDLLRYGPNEELEDCLYDLEKQLGKL</sequence>
<dbReference type="GO" id="GO:0046872">
    <property type="term" value="F:metal ion binding"/>
    <property type="evidence" value="ECO:0007669"/>
    <property type="project" value="UniProtKB-KW"/>
</dbReference>
<comment type="subcellular location">
    <subcellularLocation>
        <location evidence="1">Nucleus</location>
    </subcellularLocation>
</comment>
<evidence type="ECO:0000256" key="10">
    <source>
        <dbReference type="ARBA" id="ARBA00023242"/>
    </source>
</evidence>
<keyword evidence="9" id="KW-0804">Transcription</keyword>
<keyword evidence="10" id="KW-0539">Nucleus</keyword>
<evidence type="ECO:0000256" key="9">
    <source>
        <dbReference type="ARBA" id="ARBA00023163"/>
    </source>
</evidence>
<dbReference type="InterPro" id="IPR011615">
    <property type="entry name" value="p53_DNA-bd"/>
</dbReference>
<evidence type="ECO:0000256" key="11">
    <source>
        <dbReference type="PIRSR" id="PIRSR602117-1"/>
    </source>
</evidence>
<keyword evidence="8" id="KW-0010">Activator</keyword>
<evidence type="ECO:0000256" key="2">
    <source>
        <dbReference type="ARBA" id="ARBA00006167"/>
    </source>
</evidence>
<dbReference type="Proteomes" id="UP000801492">
    <property type="component" value="Unassembled WGS sequence"/>
</dbReference>
<dbReference type="AlphaFoldDB" id="A0A8K0G2H4"/>
<dbReference type="PRINTS" id="PR00386">
    <property type="entry name" value="P53SUPPRESSR"/>
</dbReference>
<dbReference type="Gene3D" id="2.60.40.720">
    <property type="match status" value="1"/>
</dbReference>
<keyword evidence="6" id="KW-0805">Transcription regulation</keyword>
<dbReference type="CDD" id="cd08367">
    <property type="entry name" value="P53"/>
    <property type="match status" value="1"/>
</dbReference>
<dbReference type="OrthoDB" id="5915660at2759"/>
<dbReference type="GO" id="GO:0005634">
    <property type="term" value="C:nucleus"/>
    <property type="evidence" value="ECO:0007669"/>
    <property type="project" value="UniProtKB-SubCell"/>
</dbReference>
<reference evidence="14" key="1">
    <citation type="submission" date="2019-08" db="EMBL/GenBank/DDBJ databases">
        <title>The genome of the North American firefly Photinus pyralis.</title>
        <authorList>
            <consortium name="Photinus pyralis genome working group"/>
            <person name="Fallon T.R."/>
            <person name="Sander Lower S.E."/>
            <person name="Weng J.-K."/>
        </authorList>
    </citation>
    <scope>NUCLEOTIDE SEQUENCE</scope>
    <source>
        <strain evidence="14">TRF0915ILg1</strain>
        <tissue evidence="14">Whole body</tissue>
    </source>
</reference>
<keyword evidence="15" id="KW-1185">Reference proteome</keyword>
<feature type="domain" description="p53 DNA-binding" evidence="13">
    <location>
        <begin position="26"/>
        <end position="215"/>
    </location>
</feature>
<name>A0A8K0G2H4_IGNLU</name>
<evidence type="ECO:0000256" key="5">
    <source>
        <dbReference type="ARBA" id="ARBA00022833"/>
    </source>
</evidence>
<dbReference type="InterPro" id="IPR012346">
    <property type="entry name" value="p53/RUNT-type_TF_DNA-bd_sf"/>
</dbReference>
<dbReference type="SUPFAM" id="SSF49417">
    <property type="entry name" value="p53-like transcription factors"/>
    <property type="match status" value="1"/>
</dbReference>
<feature type="cross-link" description="Glycyl lysine isopeptide (Lys-Gly) (interchain with G-Cter in ubiquitin)" evidence="12">
    <location>
        <position position="218"/>
    </location>
</feature>
<protein>
    <recommendedName>
        <fullName evidence="13">p53 DNA-binding domain-containing protein</fullName>
    </recommendedName>
</protein>
<feature type="binding site" evidence="11">
    <location>
        <position position="169"/>
    </location>
    <ligand>
        <name>Zn(2+)</name>
        <dbReference type="ChEBI" id="CHEBI:29105"/>
    </ligand>
</feature>
<dbReference type="EMBL" id="VTPC01090346">
    <property type="protein sequence ID" value="KAF2883606.1"/>
    <property type="molecule type" value="Genomic_DNA"/>
</dbReference>
<dbReference type="PANTHER" id="PTHR11447:SF16">
    <property type="entry name" value="P53 PROTEIN LONG FORM VARIANT 1"/>
    <property type="match status" value="1"/>
</dbReference>
<keyword evidence="7" id="KW-0238">DNA-binding</keyword>
<accession>A0A8K0G2H4</accession>
<comment type="cofactor">
    <cofactor evidence="11">
        <name>Zn(2+)</name>
        <dbReference type="ChEBI" id="CHEBI:29105"/>
    </cofactor>
    <text evidence="11">Binds 1 zinc ion per subunit.</text>
</comment>
<feature type="binding site" evidence="11">
    <location>
        <position position="165"/>
    </location>
    <ligand>
        <name>Zn(2+)</name>
        <dbReference type="ChEBI" id="CHEBI:29105"/>
    </ligand>
</feature>
<dbReference type="PANTHER" id="PTHR11447">
    <property type="entry name" value="CELLULAR TUMOR ANTIGEN P53"/>
    <property type="match status" value="1"/>
</dbReference>
<evidence type="ECO:0000256" key="3">
    <source>
        <dbReference type="ARBA" id="ARBA00022703"/>
    </source>
</evidence>
<keyword evidence="5 11" id="KW-0862">Zinc</keyword>
<evidence type="ECO:0000256" key="8">
    <source>
        <dbReference type="ARBA" id="ARBA00023159"/>
    </source>
</evidence>
<keyword evidence="4 11" id="KW-0479">Metal-binding</keyword>
<evidence type="ECO:0000313" key="15">
    <source>
        <dbReference type="Proteomes" id="UP000801492"/>
    </source>
</evidence>
<feature type="binding site" evidence="11">
    <location>
        <position position="99"/>
    </location>
    <ligand>
        <name>Zn(2+)</name>
        <dbReference type="ChEBI" id="CHEBI:29105"/>
    </ligand>
</feature>
<dbReference type="Pfam" id="PF00870">
    <property type="entry name" value="P53"/>
    <property type="match status" value="1"/>
</dbReference>
<evidence type="ECO:0000256" key="7">
    <source>
        <dbReference type="ARBA" id="ARBA00023125"/>
    </source>
</evidence>
<dbReference type="GO" id="GO:0000981">
    <property type="term" value="F:DNA-binding transcription factor activity, RNA polymerase II-specific"/>
    <property type="evidence" value="ECO:0007669"/>
    <property type="project" value="TreeGrafter"/>
</dbReference>
<dbReference type="GO" id="GO:0006915">
    <property type="term" value="P:apoptotic process"/>
    <property type="evidence" value="ECO:0007669"/>
    <property type="project" value="UniProtKB-KW"/>
</dbReference>
<organism evidence="14 15">
    <name type="scientific">Ignelater luminosus</name>
    <name type="common">Cucubano</name>
    <name type="synonym">Pyrophorus luminosus</name>
    <dbReference type="NCBI Taxonomy" id="2038154"/>
    <lineage>
        <taxon>Eukaryota</taxon>
        <taxon>Metazoa</taxon>
        <taxon>Ecdysozoa</taxon>
        <taxon>Arthropoda</taxon>
        <taxon>Hexapoda</taxon>
        <taxon>Insecta</taxon>
        <taxon>Pterygota</taxon>
        <taxon>Neoptera</taxon>
        <taxon>Endopterygota</taxon>
        <taxon>Coleoptera</taxon>
        <taxon>Polyphaga</taxon>
        <taxon>Elateriformia</taxon>
        <taxon>Elateroidea</taxon>
        <taxon>Elateridae</taxon>
        <taxon>Agrypninae</taxon>
        <taxon>Pyrophorini</taxon>
        <taxon>Ignelater</taxon>
    </lineage>
</organism>
<dbReference type="InterPro" id="IPR008967">
    <property type="entry name" value="p53-like_TF_DNA-bd_sf"/>
</dbReference>
<proteinExistence type="inferred from homology"/>
<evidence type="ECO:0000313" key="14">
    <source>
        <dbReference type="EMBL" id="KAF2883606.1"/>
    </source>
</evidence>
<keyword evidence="3" id="KW-0053">Apoptosis</keyword>
<gene>
    <name evidence="14" type="ORF">ILUMI_22573</name>
</gene>
<dbReference type="GO" id="GO:0000978">
    <property type="term" value="F:RNA polymerase II cis-regulatory region sequence-specific DNA binding"/>
    <property type="evidence" value="ECO:0007669"/>
    <property type="project" value="TreeGrafter"/>
</dbReference>